<dbReference type="GO" id="GO:0033202">
    <property type="term" value="C:DNA helicase complex"/>
    <property type="evidence" value="ECO:0007669"/>
    <property type="project" value="TreeGrafter"/>
</dbReference>
<evidence type="ECO:0000256" key="3">
    <source>
        <dbReference type="ARBA" id="ARBA00022806"/>
    </source>
</evidence>
<evidence type="ECO:0000259" key="7">
    <source>
        <dbReference type="PROSITE" id="PS51198"/>
    </source>
</evidence>
<dbReference type="PANTHER" id="PTHR11070:SF2">
    <property type="entry name" value="ATP-DEPENDENT DNA HELICASE SRS2"/>
    <property type="match status" value="1"/>
</dbReference>
<dbReference type="GO" id="GO:0005524">
    <property type="term" value="F:ATP binding"/>
    <property type="evidence" value="ECO:0007669"/>
    <property type="project" value="UniProtKB-UniRule"/>
</dbReference>
<reference evidence="8 9" key="1">
    <citation type="submission" date="2018-08" db="EMBL/GenBank/DDBJ databases">
        <title>Erythrobacter zhengii sp.nov., a bacterium isolated from deep-sea sediment.</title>
        <authorList>
            <person name="Fang C."/>
            <person name="Wu Y.-H."/>
            <person name="Sun C."/>
            <person name="Wang H."/>
            <person name="Cheng H."/>
            <person name="Meng F.-X."/>
            <person name="Wang C.-S."/>
            <person name="Xu X.-W."/>
        </authorList>
    </citation>
    <scope>NUCLEOTIDE SEQUENCE [LARGE SCALE GENOMIC DNA]</scope>
    <source>
        <strain evidence="8 9">CCTCC AB 2015396</strain>
    </source>
</reference>
<dbReference type="EMBL" id="QXFM01000014">
    <property type="protein sequence ID" value="RIV91929.1"/>
    <property type="molecule type" value="Genomic_DNA"/>
</dbReference>
<evidence type="ECO:0000256" key="2">
    <source>
        <dbReference type="ARBA" id="ARBA00022801"/>
    </source>
</evidence>
<feature type="binding site" evidence="6">
    <location>
        <begin position="26"/>
        <end position="33"/>
    </location>
    <ligand>
        <name>ATP</name>
        <dbReference type="ChEBI" id="CHEBI:30616"/>
    </ligand>
</feature>
<dbReference type="InterPro" id="IPR027417">
    <property type="entry name" value="P-loop_NTPase"/>
</dbReference>
<dbReference type="SUPFAM" id="SSF52540">
    <property type="entry name" value="P-loop containing nucleoside triphosphate hydrolases"/>
    <property type="match status" value="1"/>
</dbReference>
<keyword evidence="3 6" id="KW-0347">Helicase</keyword>
<evidence type="ECO:0000256" key="1">
    <source>
        <dbReference type="ARBA" id="ARBA00022741"/>
    </source>
</evidence>
<keyword evidence="4 6" id="KW-0067">ATP-binding</keyword>
<evidence type="ECO:0000256" key="6">
    <source>
        <dbReference type="PROSITE-ProRule" id="PRU00560"/>
    </source>
</evidence>
<evidence type="ECO:0000313" key="9">
    <source>
        <dbReference type="Proteomes" id="UP000265366"/>
    </source>
</evidence>
<evidence type="ECO:0000256" key="4">
    <source>
        <dbReference type="ARBA" id="ARBA00022840"/>
    </source>
</evidence>
<keyword evidence="2 6" id="KW-0378">Hydrolase</keyword>
<dbReference type="AlphaFoldDB" id="A0A3A1PEB6"/>
<proteinExistence type="predicted"/>
<dbReference type="GO" id="GO:0005829">
    <property type="term" value="C:cytosol"/>
    <property type="evidence" value="ECO:0007669"/>
    <property type="project" value="TreeGrafter"/>
</dbReference>
<evidence type="ECO:0000313" key="8">
    <source>
        <dbReference type="EMBL" id="RIV91929.1"/>
    </source>
</evidence>
<organism evidence="8 9">
    <name type="scientific">Aurantiacibacter xanthus</name>
    <dbReference type="NCBI Taxonomy" id="1784712"/>
    <lineage>
        <taxon>Bacteria</taxon>
        <taxon>Pseudomonadati</taxon>
        <taxon>Pseudomonadota</taxon>
        <taxon>Alphaproteobacteria</taxon>
        <taxon>Sphingomonadales</taxon>
        <taxon>Erythrobacteraceae</taxon>
        <taxon>Aurantiacibacter</taxon>
    </lineage>
</organism>
<keyword evidence="1 6" id="KW-0547">Nucleotide-binding</keyword>
<accession>A0A3A1PEB6</accession>
<dbReference type="Pfam" id="PF00580">
    <property type="entry name" value="UvrD-helicase"/>
    <property type="match status" value="1"/>
</dbReference>
<dbReference type="GO" id="GO:0003677">
    <property type="term" value="F:DNA binding"/>
    <property type="evidence" value="ECO:0007669"/>
    <property type="project" value="InterPro"/>
</dbReference>
<comment type="caution">
    <text evidence="8">The sequence shown here is derived from an EMBL/GenBank/DDBJ whole genome shotgun (WGS) entry which is preliminary data.</text>
</comment>
<dbReference type="GO" id="GO:0016787">
    <property type="term" value="F:hydrolase activity"/>
    <property type="evidence" value="ECO:0007669"/>
    <property type="project" value="UniProtKB-UniRule"/>
</dbReference>
<dbReference type="InterPro" id="IPR000212">
    <property type="entry name" value="DNA_helicase_UvrD/REP"/>
</dbReference>
<feature type="domain" description="UvrD-like helicase ATP-binding" evidence="7">
    <location>
        <begin position="5"/>
        <end position="192"/>
    </location>
</feature>
<sequence>MSGAVYPLQNNQMLAVDPADSVWLSASAGTGKTQVLSARVLRLLLDPAVRPEQILCLTFTKAGAAEMAVRVNEVLANWVRMPAEELARDLLAIGASADPATIARARSLFASVLDCPGGGLRIDTIHAFAQWLLAAFPNEAGLMPGTRPMEDRDRDLLAAQVLADLVEDWDERDPAAMSALEELSVRLGPAEA</sequence>
<dbReference type="Proteomes" id="UP000265366">
    <property type="component" value="Unassembled WGS sequence"/>
</dbReference>
<dbReference type="PROSITE" id="PS51198">
    <property type="entry name" value="UVRD_HELICASE_ATP_BIND"/>
    <property type="match status" value="1"/>
</dbReference>
<dbReference type="PANTHER" id="PTHR11070">
    <property type="entry name" value="UVRD / RECB / PCRA DNA HELICASE FAMILY MEMBER"/>
    <property type="match status" value="1"/>
</dbReference>
<evidence type="ECO:0000256" key="5">
    <source>
        <dbReference type="ARBA" id="ARBA00034923"/>
    </source>
</evidence>
<dbReference type="InterPro" id="IPR014016">
    <property type="entry name" value="UvrD-like_ATP-bd"/>
</dbReference>
<dbReference type="GO" id="GO:0000725">
    <property type="term" value="P:recombinational repair"/>
    <property type="evidence" value="ECO:0007669"/>
    <property type="project" value="TreeGrafter"/>
</dbReference>
<dbReference type="OrthoDB" id="9810135at2"/>
<gene>
    <name evidence="8" type="ORF">D2V17_02135</name>
</gene>
<dbReference type="GO" id="GO:0043138">
    <property type="term" value="F:3'-5' DNA helicase activity"/>
    <property type="evidence" value="ECO:0007669"/>
    <property type="project" value="TreeGrafter"/>
</dbReference>
<dbReference type="RefSeq" id="WP_147367178.1">
    <property type="nucleotide sequence ID" value="NZ_QXFM01000014.1"/>
</dbReference>
<protein>
    <recommendedName>
        <fullName evidence="5">DNA 3'-5' helicase II</fullName>
    </recommendedName>
</protein>
<dbReference type="Gene3D" id="3.40.50.300">
    <property type="entry name" value="P-loop containing nucleotide triphosphate hydrolases"/>
    <property type="match status" value="1"/>
</dbReference>
<name>A0A3A1PEB6_9SPHN</name>
<feature type="non-terminal residue" evidence="8">
    <location>
        <position position="192"/>
    </location>
</feature>
<keyword evidence="9" id="KW-1185">Reference proteome</keyword>